<dbReference type="EMBL" id="JAMTCP010000022">
    <property type="protein sequence ID" value="MCP2260005.1"/>
    <property type="molecule type" value="Genomic_DNA"/>
</dbReference>
<protein>
    <submittedName>
        <fullName evidence="6">Transcriptional regulator, DeoR family</fullName>
    </submittedName>
</protein>
<dbReference type="SUPFAM" id="SSF46785">
    <property type="entry name" value="Winged helix' DNA-binding domain"/>
    <property type="match status" value="1"/>
</dbReference>
<dbReference type="InterPro" id="IPR001034">
    <property type="entry name" value="DeoR_HTH"/>
</dbReference>
<feature type="region of interest" description="Disordered" evidence="4">
    <location>
        <begin position="1"/>
        <end position="23"/>
    </location>
</feature>
<comment type="caution">
    <text evidence="6">The sequence shown here is derived from an EMBL/GenBank/DDBJ whole genome shotgun (WGS) entry which is preliminary data.</text>
</comment>
<dbReference type="InterPro" id="IPR037171">
    <property type="entry name" value="NagB/RpiA_transferase-like"/>
</dbReference>
<sequence>MSEEAGVAPPGNGESSRVAGQQARQQRIRERVLAEGFVRAEALATDYGVSLMTIHRDLEALQTQGWLRKVRGGASALPSALFHGSVEHRMATMSETKRRLAEAALELVSPGQTVMLDESTTCLHLAQRLPTRAPLTVITYFLPVIKLLAGEPGIGLVSLGGSYFPAYDAFLGLHTADAVRSFRADLLFASTTAIVNGRCYHQSQETVHVKRALMESAGRRVLLVDHTKFAKEGLYALAPLTSFDLVLVDDGLPPAELRAVRDLGVQVRTVRA</sequence>
<dbReference type="Pfam" id="PF08220">
    <property type="entry name" value="HTH_DeoR"/>
    <property type="match status" value="1"/>
</dbReference>
<dbReference type="InterPro" id="IPR036388">
    <property type="entry name" value="WH-like_DNA-bd_sf"/>
</dbReference>
<dbReference type="InterPro" id="IPR014036">
    <property type="entry name" value="DeoR-like_C"/>
</dbReference>
<accession>A0ABT1HWX4</accession>
<feature type="domain" description="HTH deoR-type" evidence="5">
    <location>
        <begin position="21"/>
        <end position="76"/>
    </location>
</feature>
<dbReference type="InterPro" id="IPR018356">
    <property type="entry name" value="Tscrpt_reg_HTH_DeoR_CS"/>
</dbReference>
<gene>
    <name evidence="6" type="ORF">LX15_003716</name>
</gene>
<evidence type="ECO:0000256" key="4">
    <source>
        <dbReference type="SAM" id="MobiDB-lite"/>
    </source>
</evidence>
<dbReference type="Proteomes" id="UP001205311">
    <property type="component" value="Unassembled WGS sequence"/>
</dbReference>
<keyword evidence="7" id="KW-1185">Reference proteome</keyword>
<evidence type="ECO:0000313" key="6">
    <source>
        <dbReference type="EMBL" id="MCP2260005.1"/>
    </source>
</evidence>
<keyword evidence="1" id="KW-0805">Transcription regulation</keyword>
<evidence type="ECO:0000259" key="5">
    <source>
        <dbReference type="PROSITE" id="PS51000"/>
    </source>
</evidence>
<name>A0ABT1HWX4_STRSD</name>
<evidence type="ECO:0000256" key="3">
    <source>
        <dbReference type="ARBA" id="ARBA00023163"/>
    </source>
</evidence>
<reference evidence="6 7" key="1">
    <citation type="submission" date="2022-06" db="EMBL/GenBank/DDBJ databases">
        <title>Genomic Encyclopedia of Archaeal and Bacterial Type Strains, Phase II (KMG-II): from individual species to whole genera.</title>
        <authorList>
            <person name="Goeker M."/>
        </authorList>
    </citation>
    <scope>NUCLEOTIDE SEQUENCE [LARGE SCALE GENOMIC DNA]</scope>
    <source>
        <strain evidence="6 7">DSM 40477</strain>
    </source>
</reference>
<keyword evidence="3" id="KW-0804">Transcription</keyword>
<dbReference type="PANTHER" id="PTHR30363">
    <property type="entry name" value="HTH-TYPE TRANSCRIPTIONAL REGULATOR SRLR-RELATED"/>
    <property type="match status" value="1"/>
</dbReference>
<dbReference type="PANTHER" id="PTHR30363:SF44">
    <property type="entry name" value="AGA OPERON TRANSCRIPTIONAL REPRESSOR-RELATED"/>
    <property type="match status" value="1"/>
</dbReference>
<organism evidence="6 7">
    <name type="scientific">Streptoalloteichus tenebrarius (strain ATCC 17920 / DSM 40477 / JCM 4838 / CBS 697.72 / NBRC 16177 / NCIMB 11028 / NRRL B-12390 / A12253. 1 / ISP 5477)</name>
    <name type="common">Streptomyces tenebrarius</name>
    <dbReference type="NCBI Taxonomy" id="1933"/>
    <lineage>
        <taxon>Bacteria</taxon>
        <taxon>Bacillati</taxon>
        <taxon>Actinomycetota</taxon>
        <taxon>Actinomycetes</taxon>
        <taxon>Pseudonocardiales</taxon>
        <taxon>Pseudonocardiaceae</taxon>
        <taxon>Streptoalloteichus</taxon>
    </lineage>
</organism>
<proteinExistence type="predicted"/>
<dbReference type="PROSITE" id="PS51000">
    <property type="entry name" value="HTH_DEOR_2"/>
    <property type="match status" value="1"/>
</dbReference>
<feature type="compositionally biased region" description="Polar residues" evidence="4">
    <location>
        <begin position="13"/>
        <end position="23"/>
    </location>
</feature>
<dbReference type="SMART" id="SM01134">
    <property type="entry name" value="DeoRC"/>
    <property type="match status" value="1"/>
</dbReference>
<evidence type="ECO:0000256" key="2">
    <source>
        <dbReference type="ARBA" id="ARBA00023125"/>
    </source>
</evidence>
<dbReference type="Gene3D" id="1.10.10.10">
    <property type="entry name" value="Winged helix-like DNA-binding domain superfamily/Winged helix DNA-binding domain"/>
    <property type="match status" value="1"/>
</dbReference>
<dbReference type="SUPFAM" id="SSF100950">
    <property type="entry name" value="NagB/RpiA/CoA transferase-like"/>
    <property type="match status" value="1"/>
</dbReference>
<dbReference type="InterPro" id="IPR050313">
    <property type="entry name" value="Carb_Metab_HTH_regulators"/>
</dbReference>
<dbReference type="SMART" id="SM00420">
    <property type="entry name" value="HTH_DEOR"/>
    <property type="match status" value="1"/>
</dbReference>
<dbReference type="InterPro" id="IPR036390">
    <property type="entry name" value="WH_DNA-bd_sf"/>
</dbReference>
<dbReference type="Pfam" id="PF00455">
    <property type="entry name" value="DeoRC"/>
    <property type="match status" value="1"/>
</dbReference>
<dbReference type="RefSeq" id="WP_253670884.1">
    <property type="nucleotide sequence ID" value="NZ_JAMTCP010000022.1"/>
</dbReference>
<evidence type="ECO:0000313" key="7">
    <source>
        <dbReference type="Proteomes" id="UP001205311"/>
    </source>
</evidence>
<keyword evidence="2" id="KW-0238">DNA-binding</keyword>
<dbReference type="PROSITE" id="PS00894">
    <property type="entry name" value="HTH_DEOR_1"/>
    <property type="match status" value="1"/>
</dbReference>
<evidence type="ECO:0000256" key="1">
    <source>
        <dbReference type="ARBA" id="ARBA00023015"/>
    </source>
</evidence>